<evidence type="ECO:0000313" key="1">
    <source>
        <dbReference type="EMBL" id="AUB82929.1"/>
    </source>
</evidence>
<keyword evidence="2" id="KW-1185">Reference proteome</keyword>
<organism evidence="1 2">
    <name type="scientific">Candidatus Thiodictyon syntrophicum</name>
    <dbReference type="NCBI Taxonomy" id="1166950"/>
    <lineage>
        <taxon>Bacteria</taxon>
        <taxon>Pseudomonadati</taxon>
        <taxon>Pseudomonadota</taxon>
        <taxon>Gammaproteobacteria</taxon>
        <taxon>Chromatiales</taxon>
        <taxon>Chromatiaceae</taxon>
        <taxon>Thiodictyon</taxon>
    </lineage>
</organism>
<dbReference type="RefSeq" id="WP_100920633.1">
    <property type="nucleotide sequence ID" value="NZ_CP020370.1"/>
</dbReference>
<reference evidence="1 2" key="1">
    <citation type="submission" date="2017-03" db="EMBL/GenBank/DDBJ databases">
        <title>Complete genome sequence of Candidatus 'Thiodictyon syntrophicum' sp. nov. strain Cad16T, a photolithoautotroph purple sulfur bacterium isolated from an alpine meromictic lake.</title>
        <authorList>
            <person name="Luedin S.M."/>
            <person name="Pothier J.F."/>
            <person name="Danza F."/>
            <person name="Storelli N."/>
            <person name="Wittwer M."/>
            <person name="Tonolla M."/>
        </authorList>
    </citation>
    <scope>NUCLEOTIDE SEQUENCE [LARGE SCALE GENOMIC DNA]</scope>
    <source>
        <strain evidence="1 2">Cad16T</strain>
    </source>
</reference>
<protein>
    <submittedName>
        <fullName evidence="1">Uncharacterized protein</fullName>
    </submittedName>
</protein>
<proteinExistence type="predicted"/>
<sequence length="94" mass="10245">MPSDTPEPLPRPIDDDTVECITRFNEGAIQGLPADLQDQYVSVQSEGIEPSYLLIYAEKERDDALKLHEALADHLAAGGCHWQMRGHTGQASGG</sequence>
<gene>
    <name evidence="1" type="ORF">THSYN_19595</name>
</gene>
<evidence type="ECO:0000313" key="2">
    <source>
        <dbReference type="Proteomes" id="UP000232638"/>
    </source>
</evidence>
<dbReference type="KEGG" id="tsy:THSYN_19595"/>
<dbReference type="EMBL" id="CP020370">
    <property type="protein sequence ID" value="AUB82929.1"/>
    <property type="molecule type" value="Genomic_DNA"/>
</dbReference>
<name>A0A2K8UBX1_9GAMM</name>
<dbReference type="AlphaFoldDB" id="A0A2K8UBX1"/>
<dbReference type="Proteomes" id="UP000232638">
    <property type="component" value="Chromosome"/>
</dbReference>
<accession>A0A2K8UBX1</accession>